<evidence type="ECO:0000313" key="8">
    <source>
        <dbReference type="EMBL" id="CAF2229649.1"/>
    </source>
</evidence>
<evidence type="ECO:0000313" key="6">
    <source>
        <dbReference type="EMBL" id="CAF1452420.1"/>
    </source>
</evidence>
<feature type="domain" description="RRM" evidence="5">
    <location>
        <begin position="407"/>
        <end position="483"/>
    </location>
</feature>
<feature type="region of interest" description="Disordered" evidence="4">
    <location>
        <begin position="1"/>
        <end position="23"/>
    </location>
</feature>
<dbReference type="Proteomes" id="UP000663834">
    <property type="component" value="Unassembled WGS sequence"/>
</dbReference>
<keyword evidence="1" id="KW-0677">Repeat</keyword>
<proteinExistence type="predicted"/>
<dbReference type="Proteomes" id="UP000663824">
    <property type="component" value="Unassembled WGS sequence"/>
</dbReference>
<dbReference type="Pfam" id="PF00076">
    <property type="entry name" value="RRM_1"/>
    <property type="match status" value="4"/>
</dbReference>
<comment type="caution">
    <text evidence="8">The sequence shown here is derived from an EMBL/GenBank/DDBJ whole genome shotgun (WGS) entry which is preliminary data.</text>
</comment>
<evidence type="ECO:0000313" key="9">
    <source>
        <dbReference type="Proteomes" id="UP000663824"/>
    </source>
</evidence>
<dbReference type="EMBL" id="CAJNOV010017569">
    <property type="protein sequence ID" value="CAF1609257.1"/>
    <property type="molecule type" value="Genomic_DNA"/>
</dbReference>
<dbReference type="PANTHER" id="PTHR48032:SF6">
    <property type="entry name" value="RNA-BINDING (RRM_RBD_RNP MOTIFS) FAMILY PROTEIN"/>
    <property type="match status" value="1"/>
</dbReference>
<feature type="domain" description="RRM" evidence="5">
    <location>
        <begin position="30"/>
        <end position="112"/>
    </location>
</feature>
<dbReference type="PANTHER" id="PTHR48032">
    <property type="entry name" value="RNA-BINDING PROTEIN MUSASHI HOMOLOG RBP6"/>
    <property type="match status" value="1"/>
</dbReference>
<dbReference type="GO" id="GO:0006417">
    <property type="term" value="P:regulation of translation"/>
    <property type="evidence" value="ECO:0007669"/>
    <property type="project" value="TreeGrafter"/>
</dbReference>
<evidence type="ECO:0000256" key="1">
    <source>
        <dbReference type="ARBA" id="ARBA00022737"/>
    </source>
</evidence>
<name>A0A816ZWZ7_9BILA</name>
<evidence type="ECO:0000259" key="5">
    <source>
        <dbReference type="PROSITE" id="PS50102"/>
    </source>
</evidence>
<protein>
    <recommendedName>
        <fullName evidence="5">RRM domain-containing protein</fullName>
    </recommendedName>
</protein>
<dbReference type="GO" id="GO:0003729">
    <property type="term" value="F:mRNA binding"/>
    <property type="evidence" value="ECO:0007669"/>
    <property type="project" value="TreeGrafter"/>
</dbReference>
<feature type="domain" description="RRM" evidence="5">
    <location>
        <begin position="120"/>
        <end position="196"/>
    </location>
</feature>
<feature type="domain" description="RRM" evidence="5">
    <location>
        <begin position="317"/>
        <end position="399"/>
    </location>
</feature>
<evidence type="ECO:0000313" key="7">
    <source>
        <dbReference type="EMBL" id="CAF1609257.1"/>
    </source>
</evidence>
<accession>A0A816ZWZ7</accession>
<dbReference type="FunFam" id="3.30.70.330:FF:000040">
    <property type="entry name" value="Heterogeneous nuclear ribonucleoprotein A2/B1"/>
    <property type="match status" value="2"/>
</dbReference>
<dbReference type="EMBL" id="CAJNOW010005537">
    <property type="protein sequence ID" value="CAF1452420.1"/>
    <property type="molecule type" value="Genomic_DNA"/>
</dbReference>
<feature type="compositionally biased region" description="Low complexity" evidence="4">
    <location>
        <begin position="561"/>
        <end position="572"/>
    </location>
</feature>
<organism evidence="8 9">
    <name type="scientific">Rotaria magnacalcarata</name>
    <dbReference type="NCBI Taxonomy" id="392030"/>
    <lineage>
        <taxon>Eukaryota</taxon>
        <taxon>Metazoa</taxon>
        <taxon>Spiralia</taxon>
        <taxon>Gnathifera</taxon>
        <taxon>Rotifera</taxon>
        <taxon>Eurotatoria</taxon>
        <taxon>Bdelloidea</taxon>
        <taxon>Philodinida</taxon>
        <taxon>Philodinidae</taxon>
        <taxon>Rotaria</taxon>
    </lineage>
</organism>
<keyword evidence="2 3" id="KW-0694">RNA-binding</keyword>
<evidence type="ECO:0000256" key="3">
    <source>
        <dbReference type="PROSITE-ProRule" id="PRU00176"/>
    </source>
</evidence>
<sequence>MASSTADVLSSTTNNLESQPHEKSSLEQFRKLFIGGLTYSTTDEKLKEYCSTYGEIAECVIMRDREGRSRGFGFVSFKDRSMVDSFMQHRPHTLDGRKIESKRAMPRDEASKPEGQLTVKKMFVGGIKEDITEDDLRSHFQKFGNIIECNIMKDKDDKLRGFAFITFDDCDGVDCCILEKPHIIKDKELDIRKAIPRENISRAYTSAPHNNINSEFYYQPQLMINNGVLPPLSYTYFHPSNYISKPIPLMNTTNSNSQANGLQPTPLFIPPKLQPNAFYPTSSVRTNNNIQYQNGNRKRTTNEQITQLRSVTDEQHRKLFIGGLSFKTTDDTLKDYARKFGEISDCLVMKDHNGQSKCFGFVTFTDSAIVDEFMKQRPHAIDGRQIDPKRAMPREEANNDDIHLTVKKIFIGGIRDGLDDEKLRKYFEKYGNINDCLLMHDKDGKTRGFAFIEFDDYDPVDKIILARPHTIGEYRVDVKKAIPKDQRQFQAQQQEYAVQMQAATAAYYYYTNLPYHFLNNQIMPPSLINQNGALIDDVFSHVRTSNNNNNISNPLRHFPTRNNRQQSSRSSQ</sequence>
<dbReference type="PROSITE" id="PS50102">
    <property type="entry name" value="RRM"/>
    <property type="match status" value="4"/>
</dbReference>
<dbReference type="OrthoDB" id="1875751at2759"/>
<feature type="compositionally biased region" description="Polar residues" evidence="4">
    <location>
        <begin position="1"/>
        <end position="18"/>
    </location>
</feature>
<reference evidence="8" key="1">
    <citation type="submission" date="2021-02" db="EMBL/GenBank/DDBJ databases">
        <authorList>
            <person name="Nowell W R."/>
        </authorList>
    </citation>
    <scope>NUCLEOTIDE SEQUENCE</scope>
</reference>
<dbReference type="SMART" id="SM00360">
    <property type="entry name" value="RRM"/>
    <property type="match status" value="4"/>
</dbReference>
<feature type="region of interest" description="Disordered" evidence="4">
    <location>
        <begin position="546"/>
        <end position="572"/>
    </location>
</feature>
<evidence type="ECO:0000256" key="2">
    <source>
        <dbReference type="ARBA" id="ARBA00022884"/>
    </source>
</evidence>
<dbReference type="InterPro" id="IPR035979">
    <property type="entry name" value="RBD_domain_sf"/>
</dbReference>
<dbReference type="AlphaFoldDB" id="A0A816ZWZ7"/>
<dbReference type="EMBL" id="CAJNRE010020373">
    <property type="protein sequence ID" value="CAF2229649.1"/>
    <property type="molecule type" value="Genomic_DNA"/>
</dbReference>
<dbReference type="Proteomes" id="UP000663855">
    <property type="component" value="Unassembled WGS sequence"/>
</dbReference>
<evidence type="ECO:0000256" key="4">
    <source>
        <dbReference type="SAM" id="MobiDB-lite"/>
    </source>
</evidence>
<gene>
    <name evidence="7" type="ORF">CJN711_LOCUS36304</name>
    <name evidence="6" type="ORF">KQP761_LOCUS12064</name>
    <name evidence="8" type="ORF">MBJ925_LOCUS36819</name>
</gene>
<dbReference type="InterPro" id="IPR012677">
    <property type="entry name" value="Nucleotide-bd_a/b_plait_sf"/>
</dbReference>
<dbReference type="SUPFAM" id="SSF54928">
    <property type="entry name" value="RNA-binding domain, RBD"/>
    <property type="match status" value="4"/>
</dbReference>
<dbReference type="Gene3D" id="3.30.70.330">
    <property type="match status" value="4"/>
</dbReference>
<dbReference type="InterPro" id="IPR000504">
    <property type="entry name" value="RRM_dom"/>
</dbReference>